<name>A0A9D9IQQ4_9BACT</name>
<organism evidence="1 2">
    <name type="scientific">Candidatus Limisoma faecipullorum</name>
    <dbReference type="NCBI Taxonomy" id="2840854"/>
    <lineage>
        <taxon>Bacteria</taxon>
        <taxon>Pseudomonadati</taxon>
        <taxon>Bacteroidota</taxon>
        <taxon>Bacteroidia</taxon>
        <taxon>Bacteroidales</taxon>
        <taxon>Candidatus Limisoma</taxon>
    </lineage>
</organism>
<dbReference type="Proteomes" id="UP000823598">
    <property type="component" value="Unassembled WGS sequence"/>
</dbReference>
<dbReference type="EMBL" id="JADIMC010000099">
    <property type="protein sequence ID" value="MBO8477053.1"/>
    <property type="molecule type" value="Genomic_DNA"/>
</dbReference>
<gene>
    <name evidence="1" type="ORF">IAB88_08690</name>
</gene>
<reference evidence="1" key="1">
    <citation type="submission" date="2020-10" db="EMBL/GenBank/DDBJ databases">
        <authorList>
            <person name="Gilroy R."/>
        </authorList>
    </citation>
    <scope>NUCLEOTIDE SEQUENCE</scope>
    <source>
        <strain evidence="1">6919</strain>
    </source>
</reference>
<dbReference type="AlphaFoldDB" id="A0A9D9IQQ4"/>
<evidence type="ECO:0000313" key="1">
    <source>
        <dbReference type="EMBL" id="MBO8477053.1"/>
    </source>
</evidence>
<accession>A0A9D9IQQ4</accession>
<sequence>MEILCKKASWRLRAYNRRLQPSAMKYNQSALKRLRIVALMQWAAISIDVSP</sequence>
<proteinExistence type="predicted"/>
<evidence type="ECO:0000313" key="2">
    <source>
        <dbReference type="Proteomes" id="UP000823598"/>
    </source>
</evidence>
<protein>
    <submittedName>
        <fullName evidence="1">Uncharacterized protein</fullName>
    </submittedName>
</protein>
<comment type="caution">
    <text evidence="1">The sequence shown here is derived from an EMBL/GenBank/DDBJ whole genome shotgun (WGS) entry which is preliminary data.</text>
</comment>
<reference evidence="1" key="2">
    <citation type="journal article" date="2021" name="PeerJ">
        <title>Extensive microbial diversity within the chicken gut microbiome revealed by metagenomics and culture.</title>
        <authorList>
            <person name="Gilroy R."/>
            <person name="Ravi A."/>
            <person name="Getino M."/>
            <person name="Pursley I."/>
            <person name="Horton D.L."/>
            <person name="Alikhan N.F."/>
            <person name="Baker D."/>
            <person name="Gharbi K."/>
            <person name="Hall N."/>
            <person name="Watson M."/>
            <person name="Adriaenssens E.M."/>
            <person name="Foster-Nyarko E."/>
            <person name="Jarju S."/>
            <person name="Secka A."/>
            <person name="Antonio M."/>
            <person name="Oren A."/>
            <person name="Chaudhuri R.R."/>
            <person name="La Ragione R."/>
            <person name="Hildebrand F."/>
            <person name="Pallen M.J."/>
        </authorList>
    </citation>
    <scope>NUCLEOTIDE SEQUENCE</scope>
    <source>
        <strain evidence="1">6919</strain>
    </source>
</reference>